<evidence type="ECO:0000256" key="5">
    <source>
        <dbReference type="ARBA" id="ARBA00022989"/>
    </source>
</evidence>
<evidence type="ECO:0000256" key="7">
    <source>
        <dbReference type="SAM" id="MobiDB-lite"/>
    </source>
</evidence>
<feature type="domain" description="ABC transporter" evidence="9">
    <location>
        <begin position="59"/>
        <end position="293"/>
    </location>
</feature>
<feature type="transmembrane region" description="Helical" evidence="8">
    <location>
        <begin position="384"/>
        <end position="405"/>
    </location>
</feature>
<dbReference type="InterPro" id="IPR017871">
    <property type="entry name" value="ABC_transporter-like_CS"/>
</dbReference>
<dbReference type="SUPFAM" id="SSF52540">
    <property type="entry name" value="P-loop containing nucleoside triphosphate hydrolases"/>
    <property type="match status" value="1"/>
</dbReference>
<evidence type="ECO:0000256" key="6">
    <source>
        <dbReference type="ARBA" id="ARBA00023136"/>
    </source>
</evidence>
<dbReference type="GO" id="GO:0016020">
    <property type="term" value="C:membrane"/>
    <property type="evidence" value="ECO:0007669"/>
    <property type="project" value="UniProtKB-SubCell"/>
</dbReference>
<name>A0A8S1CH80_9INSE</name>
<keyword evidence="6 8" id="KW-0472">Membrane</keyword>
<evidence type="ECO:0000256" key="4">
    <source>
        <dbReference type="ARBA" id="ARBA00022840"/>
    </source>
</evidence>
<feature type="transmembrane region" description="Helical" evidence="8">
    <location>
        <begin position="646"/>
        <end position="667"/>
    </location>
</feature>
<dbReference type="PROSITE" id="PS50893">
    <property type="entry name" value="ABC_TRANSPORTER_2"/>
    <property type="match status" value="1"/>
</dbReference>
<dbReference type="InterPro" id="IPR003439">
    <property type="entry name" value="ABC_transporter-like_ATP-bd"/>
</dbReference>
<feature type="transmembrane region" description="Helical" evidence="8">
    <location>
        <begin position="567"/>
        <end position="591"/>
    </location>
</feature>
<keyword evidence="2 8" id="KW-0812">Transmembrane</keyword>
<accession>A0A8S1CH80</accession>
<keyword evidence="12" id="KW-1185">Reference proteome</keyword>
<evidence type="ECO:0000313" key="11">
    <source>
        <dbReference type="EMBL" id="CAB3367776.1"/>
    </source>
</evidence>
<keyword evidence="5 8" id="KW-1133">Transmembrane helix</keyword>
<protein>
    <recommendedName>
        <fullName evidence="13">ABC transporter domain-containing protein</fullName>
    </recommendedName>
</protein>
<reference evidence="11 12" key="1">
    <citation type="submission" date="2020-04" db="EMBL/GenBank/DDBJ databases">
        <authorList>
            <person name="Alioto T."/>
            <person name="Alioto T."/>
            <person name="Gomez Garrido J."/>
        </authorList>
    </citation>
    <scope>NUCLEOTIDE SEQUENCE [LARGE SCALE GENOMIC DNA]</scope>
</reference>
<dbReference type="InterPro" id="IPR027417">
    <property type="entry name" value="P-loop_NTPase"/>
</dbReference>
<dbReference type="PROSITE" id="PS51012">
    <property type="entry name" value="ABC_TM2"/>
    <property type="match status" value="1"/>
</dbReference>
<dbReference type="Proteomes" id="UP000494165">
    <property type="component" value="Unassembled WGS sequence"/>
</dbReference>
<evidence type="ECO:0000259" key="10">
    <source>
        <dbReference type="PROSITE" id="PS51012"/>
    </source>
</evidence>
<feature type="transmembrane region" description="Helical" evidence="8">
    <location>
        <begin position="735"/>
        <end position="758"/>
    </location>
</feature>
<dbReference type="PROSITE" id="PS00211">
    <property type="entry name" value="ABC_TRANSPORTER_1"/>
    <property type="match status" value="1"/>
</dbReference>
<dbReference type="InterPro" id="IPR047817">
    <property type="entry name" value="ABC2_TM_bact-type"/>
</dbReference>
<dbReference type="EMBL" id="CADEPI010000033">
    <property type="protein sequence ID" value="CAB3367776.1"/>
    <property type="molecule type" value="Genomic_DNA"/>
</dbReference>
<gene>
    <name evidence="11" type="ORF">CLODIP_2_CD11761</name>
</gene>
<evidence type="ECO:0000256" key="8">
    <source>
        <dbReference type="SAM" id="Phobius"/>
    </source>
</evidence>
<feature type="transmembrane region" description="Helical" evidence="8">
    <location>
        <begin position="679"/>
        <end position="698"/>
    </location>
</feature>
<dbReference type="SMART" id="SM00382">
    <property type="entry name" value="AAA"/>
    <property type="match status" value="1"/>
</dbReference>
<dbReference type="InterPro" id="IPR013525">
    <property type="entry name" value="ABC2_TM"/>
</dbReference>
<dbReference type="InterPro" id="IPR003593">
    <property type="entry name" value="AAA+_ATPase"/>
</dbReference>
<dbReference type="Gene3D" id="3.40.50.300">
    <property type="entry name" value="P-loop containing nucleotide triphosphate hydrolases"/>
    <property type="match status" value="1"/>
</dbReference>
<dbReference type="GO" id="GO:0005524">
    <property type="term" value="F:ATP binding"/>
    <property type="evidence" value="ECO:0007669"/>
    <property type="project" value="UniProtKB-KW"/>
</dbReference>
<feature type="region of interest" description="Disordered" evidence="7">
    <location>
        <begin position="331"/>
        <end position="355"/>
    </location>
</feature>
<proteinExistence type="predicted"/>
<dbReference type="GO" id="GO:0016887">
    <property type="term" value="F:ATP hydrolysis activity"/>
    <property type="evidence" value="ECO:0007669"/>
    <property type="project" value="InterPro"/>
</dbReference>
<feature type="domain" description="ABC transmembrane type-2" evidence="10">
    <location>
        <begin position="533"/>
        <end position="761"/>
    </location>
</feature>
<dbReference type="CDD" id="cd03230">
    <property type="entry name" value="ABC_DR_subfamily_A"/>
    <property type="match status" value="1"/>
</dbReference>
<sequence length="763" mass="84517">MALNVRSKSLSMDSPKFAAATQKAAPMEVTREDAGAVPVPRPPLNSQVSTVWQRKQNAVCVRKACKRYGTNSNPHVVLENLNMTVPKGSIYGLLGASGCGKTTLLTCIVGRRRLNTGEIWVLGGKPGDPGSGVPGPRVGYMPQEIALYGEFSIQETMMYFGWIMGLSTEKVDERLSFLLKFLELPSRHRLVKTLSGGQQRRVSLSAALVHDPELLILDEPTVGVDPVLRQSIWEHLVAITKDGNKTVIITTHYIEEARQAHAIGLMRGGRLLAEQSPESMLVKFNCDSLEDVFLKLSREQTNKQQVAIQAENSAHAVPIGGQMDAEVVAEPALESSQPGEEEDFSYKQDESPQSGWKKNLKLSSSNIFKALLWKNFMWMWRNPGIILFVVGLPIIQVVLFCVAVGRDPAGLTLAIVNHDTPFGKSCPTDLTGCNLTHMACRFLDNLREYPVVLESFRDVESAKNAIKAGHAWGALYFTENYTDALVARAALWKDADEETLDQSEMRVWQDLSNKHIGLMLQRYLHQSYESFMKGLLTACKENTELVEVPVKFLQPVYGPAVPNFTDFAAPGVMLTIIFFLAVALMSGAMIIERVEGLLERSLVCGITPLEILTSHVVTQFVVMTSQCVLVIVFTLAVFNITCEGPVYLVGLMLMLQGLCGMCFGMVISCLCENERTATYLGLGSFLPIVMLCGIIWPVEGMNYYLRTMSSILPLTYPTESMRSILARGWTIEQPVVYHGFITIIIWVFVFSSASVLILKIRKN</sequence>
<dbReference type="PANTHER" id="PTHR43038">
    <property type="entry name" value="ATP-BINDING CASSETTE, SUB-FAMILY H, MEMBER 1"/>
    <property type="match status" value="1"/>
</dbReference>
<evidence type="ECO:0000256" key="3">
    <source>
        <dbReference type="ARBA" id="ARBA00022741"/>
    </source>
</evidence>
<dbReference type="GO" id="GO:0140359">
    <property type="term" value="F:ABC-type transporter activity"/>
    <property type="evidence" value="ECO:0007669"/>
    <property type="project" value="InterPro"/>
</dbReference>
<evidence type="ECO:0008006" key="13">
    <source>
        <dbReference type="Google" id="ProtNLM"/>
    </source>
</evidence>
<organism evidence="11 12">
    <name type="scientific">Cloeon dipterum</name>
    <dbReference type="NCBI Taxonomy" id="197152"/>
    <lineage>
        <taxon>Eukaryota</taxon>
        <taxon>Metazoa</taxon>
        <taxon>Ecdysozoa</taxon>
        <taxon>Arthropoda</taxon>
        <taxon>Hexapoda</taxon>
        <taxon>Insecta</taxon>
        <taxon>Pterygota</taxon>
        <taxon>Palaeoptera</taxon>
        <taxon>Ephemeroptera</taxon>
        <taxon>Pisciforma</taxon>
        <taxon>Baetidae</taxon>
        <taxon>Cloeon</taxon>
    </lineage>
</organism>
<dbReference type="OrthoDB" id="10255969at2759"/>
<evidence type="ECO:0000313" key="12">
    <source>
        <dbReference type="Proteomes" id="UP000494165"/>
    </source>
</evidence>
<evidence type="ECO:0000259" key="9">
    <source>
        <dbReference type="PROSITE" id="PS50893"/>
    </source>
</evidence>
<keyword evidence="4" id="KW-0067">ATP-binding</keyword>
<dbReference type="Pfam" id="PF12698">
    <property type="entry name" value="ABC2_membrane_3"/>
    <property type="match status" value="1"/>
</dbReference>
<dbReference type="PANTHER" id="PTHR43038:SF3">
    <property type="entry name" value="ABC TRANSPORTER G FAMILY MEMBER 20 ISOFORM X1"/>
    <property type="match status" value="1"/>
</dbReference>
<comment type="caution">
    <text evidence="11">The sequence shown here is derived from an EMBL/GenBank/DDBJ whole genome shotgun (WGS) entry which is preliminary data.</text>
</comment>
<evidence type="ECO:0000256" key="2">
    <source>
        <dbReference type="ARBA" id="ARBA00022692"/>
    </source>
</evidence>
<evidence type="ECO:0000256" key="1">
    <source>
        <dbReference type="ARBA" id="ARBA00004141"/>
    </source>
</evidence>
<dbReference type="Pfam" id="PF00005">
    <property type="entry name" value="ABC_tran"/>
    <property type="match status" value="1"/>
</dbReference>
<feature type="transmembrane region" description="Helical" evidence="8">
    <location>
        <begin position="620"/>
        <end position="640"/>
    </location>
</feature>
<keyword evidence="3" id="KW-0547">Nucleotide-binding</keyword>
<comment type="subcellular location">
    <subcellularLocation>
        <location evidence="1">Membrane</location>
        <topology evidence="1">Multi-pass membrane protein</topology>
    </subcellularLocation>
</comment>
<dbReference type="AlphaFoldDB" id="A0A8S1CH80"/>